<dbReference type="EMBL" id="LR216287">
    <property type="protein sequence ID" value="VFJ12384.1"/>
    <property type="molecule type" value="Genomic_DNA"/>
</dbReference>
<dbReference type="OrthoDB" id="8878at2157"/>
<accession>A0A484I3P7</accession>
<evidence type="ECO:0000313" key="2">
    <source>
        <dbReference type="EMBL" id="VFJ12384.1"/>
    </source>
</evidence>
<name>A0A484I3P7_9ARCH</name>
<dbReference type="GO" id="GO:0009190">
    <property type="term" value="P:cyclic nucleotide biosynthetic process"/>
    <property type="evidence" value="ECO:0007669"/>
    <property type="project" value="InterPro"/>
</dbReference>
<dbReference type="CDD" id="cd07302">
    <property type="entry name" value="CHD"/>
    <property type="match status" value="1"/>
</dbReference>
<dbReference type="InterPro" id="IPR029787">
    <property type="entry name" value="Nucleotide_cyclase"/>
</dbReference>
<dbReference type="RefSeq" id="WP_134482532.1">
    <property type="nucleotide sequence ID" value="NZ_LR216287.1"/>
</dbReference>
<dbReference type="GO" id="GO:0035556">
    <property type="term" value="P:intracellular signal transduction"/>
    <property type="evidence" value="ECO:0007669"/>
    <property type="project" value="InterPro"/>
</dbReference>
<dbReference type="Proteomes" id="UP000294299">
    <property type="component" value="Chromosome NFRAN"/>
</dbReference>
<dbReference type="PANTHER" id="PTHR43081:SF1">
    <property type="entry name" value="ADENYLATE CYCLASE, TERMINAL-DIFFERENTIATION SPECIFIC"/>
    <property type="match status" value="1"/>
</dbReference>
<dbReference type="PANTHER" id="PTHR43081">
    <property type="entry name" value="ADENYLATE CYCLASE, TERMINAL-DIFFERENTIATION SPECIFIC-RELATED"/>
    <property type="match status" value="1"/>
</dbReference>
<dbReference type="GO" id="GO:0004016">
    <property type="term" value="F:adenylate cyclase activity"/>
    <property type="evidence" value="ECO:0007669"/>
    <property type="project" value="UniProtKB-EC"/>
</dbReference>
<evidence type="ECO:0000313" key="3">
    <source>
        <dbReference type="Proteomes" id="UP000294299"/>
    </source>
</evidence>
<keyword evidence="3" id="KW-1185">Reference proteome</keyword>
<gene>
    <name evidence="2" type="ORF">NFRAN_0063</name>
</gene>
<dbReference type="Pfam" id="PF00211">
    <property type="entry name" value="Guanylate_cyc"/>
    <property type="match status" value="1"/>
</dbReference>
<reference evidence="2 3" key="1">
    <citation type="submission" date="2019-02" db="EMBL/GenBank/DDBJ databases">
        <authorList>
            <person name="Lehtovirta-Morley E L."/>
        </authorList>
    </citation>
    <scope>NUCLEOTIDE SEQUENCE [LARGE SCALE GENOMIC DNA]</scope>
    <source>
        <strain evidence="2">NFRAN1</strain>
    </source>
</reference>
<keyword evidence="2" id="KW-0456">Lyase</keyword>
<dbReference type="AlphaFoldDB" id="A0A484I3P7"/>
<dbReference type="KEGG" id="nfn:NFRAN_0063"/>
<organism evidence="2 3">
    <name type="scientific">Candidatus Nitrosocosmicus franklandianus</name>
    <dbReference type="NCBI Taxonomy" id="1798806"/>
    <lineage>
        <taxon>Archaea</taxon>
        <taxon>Nitrososphaerota</taxon>
        <taxon>Nitrososphaeria</taxon>
        <taxon>Nitrososphaerales</taxon>
        <taxon>Nitrososphaeraceae</taxon>
        <taxon>Candidatus Nitrosocosmicus</taxon>
    </lineage>
</organism>
<dbReference type="InterPro" id="IPR050697">
    <property type="entry name" value="Adenylyl/Guanylyl_Cyclase_3/4"/>
</dbReference>
<feature type="domain" description="Guanylate cyclase" evidence="1">
    <location>
        <begin position="38"/>
        <end position="179"/>
    </location>
</feature>
<dbReference type="PROSITE" id="PS50125">
    <property type="entry name" value="GUANYLATE_CYCLASE_2"/>
    <property type="match status" value="1"/>
</dbReference>
<dbReference type="SUPFAM" id="SSF55073">
    <property type="entry name" value="Nucleotide cyclase"/>
    <property type="match status" value="1"/>
</dbReference>
<sequence length="227" mass="26055">MHKDIEMDKYDLTKHFDSKILDILKDPEQRKLKDKYLAIAFWDLSGFADLCNNLSNEPFAVAELLELYFEEANNVIHRYDGIIDKFIGDGVMAFFGYSSNDKQEIASQSIDAALDMRKKFREIKKSWSTRVVTKPINLDDVTLICGIHIGNVLFGLLETKSRNQITLVGSNVNFANRLEGIAEADQIVVSKEIIDLIGKNYYFDTITHDIYSYGKTKVFSIREKKIH</sequence>
<dbReference type="GeneID" id="39419661"/>
<evidence type="ECO:0000259" key="1">
    <source>
        <dbReference type="PROSITE" id="PS50125"/>
    </source>
</evidence>
<dbReference type="InterPro" id="IPR001054">
    <property type="entry name" value="A/G_cyclase"/>
</dbReference>
<dbReference type="EC" id="4.6.1.1" evidence="2"/>
<dbReference type="SMART" id="SM00044">
    <property type="entry name" value="CYCc"/>
    <property type="match status" value="1"/>
</dbReference>
<protein>
    <submittedName>
        <fullName evidence="2">Putative Adenylate cyclase</fullName>
        <ecNumber evidence="2">4.6.1.1</ecNumber>
    </submittedName>
</protein>
<proteinExistence type="predicted"/>
<dbReference type="Gene3D" id="3.30.70.1230">
    <property type="entry name" value="Nucleotide cyclase"/>
    <property type="match status" value="1"/>
</dbReference>